<protein>
    <submittedName>
        <fullName evidence="1">PPUP8603</fullName>
    </submittedName>
</protein>
<evidence type="ECO:0000313" key="1">
    <source>
        <dbReference type="EMBL" id="JAO05669.1"/>
    </source>
</evidence>
<gene>
    <name evidence="1" type="primary">PPUP8603</name>
</gene>
<accession>A0A0S7EM78</accession>
<organism evidence="1">
    <name type="scientific">Poeciliopsis prolifica</name>
    <name type="common">blackstripe livebearer</name>
    <dbReference type="NCBI Taxonomy" id="188132"/>
    <lineage>
        <taxon>Eukaryota</taxon>
        <taxon>Metazoa</taxon>
        <taxon>Chordata</taxon>
        <taxon>Craniata</taxon>
        <taxon>Vertebrata</taxon>
        <taxon>Euteleostomi</taxon>
        <taxon>Actinopterygii</taxon>
        <taxon>Neopterygii</taxon>
        <taxon>Teleostei</taxon>
        <taxon>Neoteleostei</taxon>
        <taxon>Acanthomorphata</taxon>
        <taxon>Ovalentaria</taxon>
        <taxon>Atherinomorphae</taxon>
        <taxon>Cyprinodontiformes</taxon>
        <taxon>Poeciliidae</taxon>
        <taxon>Poeciliinae</taxon>
        <taxon>Poeciliopsis</taxon>
    </lineage>
</organism>
<reference evidence="1" key="1">
    <citation type="submission" date="2014-12" db="EMBL/GenBank/DDBJ databases">
        <title>Parallel Evolution in Life History Adaptation Evident in the Tissue-Specific Poeciliopsis prolifica transcriptome.</title>
        <authorList>
            <person name="Jue N.K."/>
            <person name="Foley R.J."/>
            <person name="Obergfell C."/>
            <person name="Reznick D.N."/>
            <person name="O'Neill R.J."/>
            <person name="O'Neill M.J."/>
        </authorList>
    </citation>
    <scope>NUCLEOTIDE SEQUENCE</scope>
</reference>
<dbReference type="EMBL" id="GBYX01476008">
    <property type="protein sequence ID" value="JAO05669.1"/>
    <property type="molecule type" value="Transcribed_RNA"/>
</dbReference>
<sequence length="101" mass="11268">CHILLWKTTSCLPSIQTQAETPIKHCMILYSRCILPKHFTKSNFFQSSKSEIFQICSDVDACKKSTAVTNSSSALLARNSNPSLVTNGNELNKPSIFFNLQ</sequence>
<proteinExistence type="predicted"/>
<name>A0A0S7EM78_9TELE</name>
<dbReference type="AlphaFoldDB" id="A0A0S7EM78"/>
<feature type="non-terminal residue" evidence="1">
    <location>
        <position position="1"/>
    </location>
</feature>